<dbReference type="InterPro" id="IPR005021">
    <property type="entry name" value="Terminase_largesu-like"/>
</dbReference>
<evidence type="ECO:0000259" key="1">
    <source>
        <dbReference type="Pfam" id="PF03354"/>
    </source>
</evidence>
<protein>
    <submittedName>
        <fullName evidence="3">Large Terminase</fullName>
    </submittedName>
</protein>
<proteinExistence type="predicted"/>
<dbReference type="GO" id="GO:0004519">
    <property type="term" value="F:endonuclease activity"/>
    <property type="evidence" value="ECO:0007669"/>
    <property type="project" value="InterPro"/>
</dbReference>
<accession>A0A8S5U4Z2</accession>
<dbReference type="InterPro" id="IPR046462">
    <property type="entry name" value="TerL_nuclease"/>
</dbReference>
<feature type="domain" description="Terminase large subunit-like endonuclease" evidence="2">
    <location>
        <begin position="260"/>
        <end position="508"/>
    </location>
</feature>
<evidence type="ECO:0000313" key="3">
    <source>
        <dbReference type="EMBL" id="DAF89544.1"/>
    </source>
</evidence>
<dbReference type="InterPro" id="IPR046461">
    <property type="entry name" value="TerL_ATPase"/>
</dbReference>
<reference evidence="3" key="1">
    <citation type="journal article" date="2021" name="Proc. Natl. Acad. Sci. U.S.A.">
        <title>A Catalog of Tens of Thousands of Viruses from Human Metagenomes Reveals Hidden Associations with Chronic Diseases.</title>
        <authorList>
            <person name="Tisza M.J."/>
            <person name="Buck C.B."/>
        </authorList>
    </citation>
    <scope>NUCLEOTIDE SEQUENCE</scope>
    <source>
        <strain evidence="3">CtRSW19</strain>
    </source>
</reference>
<name>A0A8S5U4Z2_9CAUD</name>
<sequence length="561" mass="64112">MTTMSCEIPAEVLRYIEIVESNNPRACPEQHALVAMIRRVFDTEDIYVDTEQLRRYLSLLRYFPYERLFPWEEFLLALWDCTYRADGRPRWKKLLCMVGRGAGKDGFIAFDGACSISPYNPVKNYNVDVCANNEEQAVTPVKDLSEVLESPKWESKLNRHYYHTKEMVQGRKNKGVMKGRTNNPKGRDGMRSGKVVFNEVHAFENYNNYKVFVTGLGKVGQPRIGMFTSNGDVSDGPLDDFIAQGRRILFENEAEPEGGYLPFICCLENREQVNDPENWFMANPSLSYVPHLRQEIEEEYADWLVNPEQNGDFLTKRMGIRAGQLEISVTDYAKVKATNRPLPDLRGKSCVAGIDYAEINDWASVNLHFRVGAQRFDIGHSWVCLQSRSLSRIVAPWRAWAEAGKLTVVDDVSIDPNLLADYLKEMGLKYNIVKLAMDHFRWTLVSDAMRRIGFDARDKNRVKLVRPSDIMQVDPVIQECFDRDLFTWGDNPPLRWGVNNTKRVRSGQRAGTNTGNFYYAKIEPKSRKTDPFMALVASMTEEAVLGTGEPVKLPPIGAIRL</sequence>
<feature type="domain" description="Terminase large subunit-like ATPase" evidence="1">
    <location>
        <begin position="90"/>
        <end position="240"/>
    </location>
</feature>
<dbReference type="EMBL" id="BK016013">
    <property type="protein sequence ID" value="DAF89544.1"/>
    <property type="molecule type" value="Genomic_DNA"/>
</dbReference>
<dbReference type="InterPro" id="IPR027417">
    <property type="entry name" value="P-loop_NTPase"/>
</dbReference>
<dbReference type="PANTHER" id="PTHR41287:SF1">
    <property type="entry name" value="PROTEIN YMFN"/>
    <property type="match status" value="1"/>
</dbReference>
<dbReference type="Pfam" id="PF20441">
    <property type="entry name" value="TerL_nuclease"/>
    <property type="match status" value="1"/>
</dbReference>
<organism evidence="3">
    <name type="scientific">Siphoviridae sp. ctRSW19</name>
    <dbReference type="NCBI Taxonomy" id="2825503"/>
    <lineage>
        <taxon>Viruses</taxon>
        <taxon>Duplodnaviria</taxon>
        <taxon>Heunggongvirae</taxon>
        <taxon>Uroviricota</taxon>
        <taxon>Caudoviricetes</taxon>
    </lineage>
</organism>
<dbReference type="Pfam" id="PF03354">
    <property type="entry name" value="TerL_ATPase"/>
    <property type="match status" value="1"/>
</dbReference>
<evidence type="ECO:0000259" key="2">
    <source>
        <dbReference type="Pfam" id="PF20441"/>
    </source>
</evidence>
<dbReference type="Gene3D" id="3.40.50.300">
    <property type="entry name" value="P-loop containing nucleotide triphosphate hydrolases"/>
    <property type="match status" value="1"/>
</dbReference>
<dbReference type="PANTHER" id="PTHR41287">
    <property type="match status" value="1"/>
</dbReference>